<name>A0AAV0RA92_9ROSI</name>
<dbReference type="AlphaFoldDB" id="A0AAV0RA92"/>
<feature type="region of interest" description="Disordered" evidence="1">
    <location>
        <begin position="14"/>
        <end position="79"/>
    </location>
</feature>
<sequence>MGIHLVLPRHLNRLLPRRRHLPPPPPRPNRPRRPPPPHPSRPDPGPPQPHHGPNLRHDLRRDPPLRGLRDPRNPLVLAPDQNPIPVAPLLPHRNPPFRPGLLLVLHVLPLPIRPHAPHLRLHPLRPPPRLLPALQPHHPHRRVVPLARVLAEFSGPRDHARHHGLLGGVRVQVLDRDWPAGGLFSLCAQLPDCSARREFGLPCRSSAAAFHEGWV</sequence>
<gene>
    <name evidence="2" type="ORF">LITE_LOCUS47197</name>
</gene>
<evidence type="ECO:0000256" key="1">
    <source>
        <dbReference type="SAM" id="MobiDB-lite"/>
    </source>
</evidence>
<keyword evidence="3" id="KW-1185">Reference proteome</keyword>
<feature type="compositionally biased region" description="Pro residues" evidence="1">
    <location>
        <begin position="36"/>
        <end position="50"/>
    </location>
</feature>
<dbReference type="Proteomes" id="UP001154282">
    <property type="component" value="Unassembled WGS sequence"/>
</dbReference>
<protein>
    <submittedName>
        <fullName evidence="2">Uncharacterized protein</fullName>
    </submittedName>
</protein>
<evidence type="ECO:0000313" key="2">
    <source>
        <dbReference type="EMBL" id="CAI0554430.1"/>
    </source>
</evidence>
<feature type="compositionally biased region" description="Basic and acidic residues" evidence="1">
    <location>
        <begin position="55"/>
        <end position="72"/>
    </location>
</feature>
<reference evidence="2" key="1">
    <citation type="submission" date="2022-08" db="EMBL/GenBank/DDBJ databases">
        <authorList>
            <person name="Gutierrez-Valencia J."/>
        </authorList>
    </citation>
    <scope>NUCLEOTIDE SEQUENCE</scope>
</reference>
<proteinExistence type="predicted"/>
<evidence type="ECO:0000313" key="3">
    <source>
        <dbReference type="Proteomes" id="UP001154282"/>
    </source>
</evidence>
<comment type="caution">
    <text evidence="2">The sequence shown here is derived from an EMBL/GenBank/DDBJ whole genome shotgun (WGS) entry which is preliminary data.</text>
</comment>
<accession>A0AAV0RA92</accession>
<dbReference type="EMBL" id="CAMGYJ010000010">
    <property type="protein sequence ID" value="CAI0554430.1"/>
    <property type="molecule type" value="Genomic_DNA"/>
</dbReference>
<organism evidence="2 3">
    <name type="scientific">Linum tenue</name>
    <dbReference type="NCBI Taxonomy" id="586396"/>
    <lineage>
        <taxon>Eukaryota</taxon>
        <taxon>Viridiplantae</taxon>
        <taxon>Streptophyta</taxon>
        <taxon>Embryophyta</taxon>
        <taxon>Tracheophyta</taxon>
        <taxon>Spermatophyta</taxon>
        <taxon>Magnoliopsida</taxon>
        <taxon>eudicotyledons</taxon>
        <taxon>Gunneridae</taxon>
        <taxon>Pentapetalae</taxon>
        <taxon>rosids</taxon>
        <taxon>fabids</taxon>
        <taxon>Malpighiales</taxon>
        <taxon>Linaceae</taxon>
        <taxon>Linum</taxon>
    </lineage>
</organism>